<dbReference type="EMBL" id="JBHUKU010000008">
    <property type="protein sequence ID" value="MFD2460268.1"/>
    <property type="molecule type" value="Genomic_DNA"/>
</dbReference>
<gene>
    <name evidence="2" type="ORF">ACFSYJ_16780</name>
</gene>
<evidence type="ECO:0000313" key="3">
    <source>
        <dbReference type="Proteomes" id="UP001597419"/>
    </source>
</evidence>
<dbReference type="SUPFAM" id="SSF51735">
    <property type="entry name" value="NAD(P)-binding Rossmann-fold domains"/>
    <property type="match status" value="1"/>
</dbReference>
<keyword evidence="3" id="KW-1185">Reference proteome</keyword>
<name>A0ABW5GGL6_9PSEU</name>
<dbReference type="InterPro" id="IPR050177">
    <property type="entry name" value="Lipid_A_modif_metabolic_enz"/>
</dbReference>
<dbReference type="Gene3D" id="3.40.50.720">
    <property type="entry name" value="NAD(P)-binding Rossmann-like Domain"/>
    <property type="match status" value="1"/>
</dbReference>
<comment type="caution">
    <text evidence="2">The sequence shown here is derived from an EMBL/GenBank/DDBJ whole genome shotgun (WGS) entry which is preliminary data.</text>
</comment>
<proteinExistence type="predicted"/>
<accession>A0ABW5GGL6</accession>
<dbReference type="InterPro" id="IPR036291">
    <property type="entry name" value="NAD(P)-bd_dom_sf"/>
</dbReference>
<dbReference type="Proteomes" id="UP001597419">
    <property type="component" value="Unassembled WGS sequence"/>
</dbReference>
<dbReference type="Pfam" id="PF01370">
    <property type="entry name" value="Epimerase"/>
    <property type="match status" value="1"/>
</dbReference>
<reference evidence="3" key="1">
    <citation type="journal article" date="2019" name="Int. J. Syst. Evol. Microbiol.">
        <title>The Global Catalogue of Microorganisms (GCM) 10K type strain sequencing project: providing services to taxonomists for standard genome sequencing and annotation.</title>
        <authorList>
            <consortium name="The Broad Institute Genomics Platform"/>
            <consortium name="The Broad Institute Genome Sequencing Center for Infectious Disease"/>
            <person name="Wu L."/>
            <person name="Ma J."/>
        </authorList>
    </citation>
    <scope>NUCLEOTIDE SEQUENCE [LARGE SCALE GENOMIC DNA]</scope>
    <source>
        <strain evidence="3">CGMCC 4.7643</strain>
    </source>
</reference>
<dbReference type="PANTHER" id="PTHR43245">
    <property type="entry name" value="BIFUNCTIONAL POLYMYXIN RESISTANCE PROTEIN ARNA"/>
    <property type="match status" value="1"/>
</dbReference>
<evidence type="ECO:0000259" key="1">
    <source>
        <dbReference type="Pfam" id="PF01370"/>
    </source>
</evidence>
<dbReference type="InterPro" id="IPR001509">
    <property type="entry name" value="Epimerase_deHydtase"/>
</dbReference>
<sequence>MSTPSRPLITVLGSSGLLGSAITRELAARPVRLRLAGRRATTVPAGAAAEIEVRTTDLTTDGAVADAVEGADVVIHLVAHIAGASTWRVSSDDPVAERVNLGLVHDLVAAVKDQRPATPPVVLLAGSMSQAGHSISGRIDGTEQDKPITTYDRQKLDAEHAIRDATEAGLLRGASLRLATLYTQGSDSTALDRGVVSAMTRRAFAGEPLTMWHDGTVKRDLVCVDDVARAFVAALDRPDAVEGRPWLVGTGQATSIADLFGGIAKVVAAQTGKDPVPVVSVKPADHSMPTDLLDFVLDPSAFQAATGWAPRVSLEQGLENLAAAMAREAAAAGV</sequence>
<organism evidence="2 3">
    <name type="scientific">Amycolatopsis samaneae</name>
    <dbReference type="NCBI Taxonomy" id="664691"/>
    <lineage>
        <taxon>Bacteria</taxon>
        <taxon>Bacillati</taxon>
        <taxon>Actinomycetota</taxon>
        <taxon>Actinomycetes</taxon>
        <taxon>Pseudonocardiales</taxon>
        <taxon>Pseudonocardiaceae</taxon>
        <taxon>Amycolatopsis</taxon>
    </lineage>
</organism>
<evidence type="ECO:0000313" key="2">
    <source>
        <dbReference type="EMBL" id="MFD2460268.1"/>
    </source>
</evidence>
<feature type="domain" description="NAD-dependent epimerase/dehydratase" evidence="1">
    <location>
        <begin position="9"/>
        <end position="249"/>
    </location>
</feature>
<dbReference type="RefSeq" id="WP_345398092.1">
    <property type="nucleotide sequence ID" value="NZ_BAABHG010000009.1"/>
</dbReference>
<protein>
    <submittedName>
        <fullName evidence="2">NAD-dependent epimerase/dehydratase</fullName>
    </submittedName>
</protein>